<name>A0ABR6Y7Y4_9BURK</name>
<accession>A0ABR6Y7Y4</accession>
<organism evidence="1 2">
    <name type="scientific">Undibacterium flavidum</name>
    <dbReference type="NCBI Taxonomy" id="2762297"/>
    <lineage>
        <taxon>Bacteria</taxon>
        <taxon>Pseudomonadati</taxon>
        <taxon>Pseudomonadota</taxon>
        <taxon>Betaproteobacteria</taxon>
        <taxon>Burkholderiales</taxon>
        <taxon>Oxalobacteraceae</taxon>
        <taxon>Undibacterium</taxon>
    </lineage>
</organism>
<evidence type="ECO:0008006" key="3">
    <source>
        <dbReference type="Google" id="ProtNLM"/>
    </source>
</evidence>
<protein>
    <recommendedName>
        <fullName evidence="3">Mannose-6-phosphate isomerase-like protein (Cupin superfamily)</fullName>
    </recommendedName>
</protein>
<reference evidence="1 2" key="1">
    <citation type="submission" date="2020-08" db="EMBL/GenBank/DDBJ databases">
        <title>Novel species isolated from subtropical streams in China.</title>
        <authorList>
            <person name="Lu H."/>
        </authorList>
    </citation>
    <scope>NUCLEOTIDE SEQUENCE [LARGE SCALE GENOMIC DNA]</scope>
    <source>
        <strain evidence="1 2">LX15W</strain>
    </source>
</reference>
<gene>
    <name evidence="1" type="ORF">H8K55_03830</name>
</gene>
<dbReference type="RefSeq" id="WP_186940716.1">
    <property type="nucleotide sequence ID" value="NZ_JACOGA010000003.1"/>
</dbReference>
<dbReference type="EMBL" id="JACOGA010000003">
    <property type="protein sequence ID" value="MBC3872706.1"/>
    <property type="molecule type" value="Genomic_DNA"/>
</dbReference>
<comment type="caution">
    <text evidence="1">The sequence shown here is derived from an EMBL/GenBank/DDBJ whole genome shotgun (WGS) entry which is preliminary data.</text>
</comment>
<keyword evidence="2" id="KW-1185">Reference proteome</keyword>
<evidence type="ECO:0000313" key="1">
    <source>
        <dbReference type="EMBL" id="MBC3872706.1"/>
    </source>
</evidence>
<dbReference type="Proteomes" id="UP000624279">
    <property type="component" value="Unassembled WGS sequence"/>
</dbReference>
<evidence type="ECO:0000313" key="2">
    <source>
        <dbReference type="Proteomes" id="UP000624279"/>
    </source>
</evidence>
<proteinExistence type="predicted"/>
<sequence>MSQVLSWADISTTAISEIGVRQQHKPADNFKFYSNTYDANQSIDIKASHGFRLYVLAGSCSLTVNGQALDLDAEQFIQLKDGVYTCNTGSEGVSIIKVFNAKTKN</sequence>